<dbReference type="AlphaFoldDB" id="A0A4Q7M2G9"/>
<dbReference type="RefSeq" id="WP_130414520.1">
    <property type="nucleotide sequence ID" value="NZ_SGWX01000001.1"/>
</dbReference>
<reference evidence="1 2" key="1">
    <citation type="submission" date="2019-02" db="EMBL/GenBank/DDBJ databases">
        <title>Sequencing the genomes of 1000 actinobacteria strains.</title>
        <authorList>
            <person name="Klenk H.-P."/>
        </authorList>
    </citation>
    <scope>NUCLEOTIDE SEQUENCE [LARGE SCALE GENOMIC DNA]</scope>
    <source>
        <strain evidence="1 2">DSM 16932</strain>
    </source>
</reference>
<accession>A0A4Q7M2G9</accession>
<organism evidence="1 2">
    <name type="scientific">Xylanimonas ulmi</name>
    <dbReference type="NCBI Taxonomy" id="228973"/>
    <lineage>
        <taxon>Bacteria</taxon>
        <taxon>Bacillati</taxon>
        <taxon>Actinomycetota</taxon>
        <taxon>Actinomycetes</taxon>
        <taxon>Micrococcales</taxon>
        <taxon>Promicromonosporaceae</taxon>
        <taxon>Xylanimonas</taxon>
    </lineage>
</organism>
<dbReference type="Proteomes" id="UP000293852">
    <property type="component" value="Unassembled WGS sequence"/>
</dbReference>
<evidence type="ECO:0000313" key="1">
    <source>
        <dbReference type="EMBL" id="RZS61654.1"/>
    </source>
</evidence>
<evidence type="ECO:0000313" key="2">
    <source>
        <dbReference type="Proteomes" id="UP000293852"/>
    </source>
</evidence>
<keyword evidence="2" id="KW-1185">Reference proteome</keyword>
<proteinExistence type="predicted"/>
<dbReference type="EMBL" id="SGWX01000001">
    <property type="protein sequence ID" value="RZS61654.1"/>
    <property type="molecule type" value="Genomic_DNA"/>
</dbReference>
<gene>
    <name evidence="1" type="ORF">EV386_1964</name>
</gene>
<protein>
    <submittedName>
        <fullName evidence="1">Uncharacterized protein</fullName>
    </submittedName>
</protein>
<sequence>MVTRDEAITAAAAAFAEGRRIRDSLPVAEAARRAHHATGPSIPELEARIAARRARTTQTAAAA</sequence>
<comment type="caution">
    <text evidence="1">The sequence shown here is derived from an EMBL/GenBank/DDBJ whole genome shotgun (WGS) entry which is preliminary data.</text>
</comment>
<name>A0A4Q7M2G9_9MICO</name>